<keyword evidence="2" id="KW-1185">Reference proteome</keyword>
<evidence type="ECO:0000313" key="2">
    <source>
        <dbReference type="Proteomes" id="UP000269396"/>
    </source>
</evidence>
<organism evidence="1 2">
    <name type="scientific">Schistosoma mattheei</name>
    <dbReference type="NCBI Taxonomy" id="31246"/>
    <lineage>
        <taxon>Eukaryota</taxon>
        <taxon>Metazoa</taxon>
        <taxon>Spiralia</taxon>
        <taxon>Lophotrochozoa</taxon>
        <taxon>Platyhelminthes</taxon>
        <taxon>Trematoda</taxon>
        <taxon>Digenea</taxon>
        <taxon>Strigeidida</taxon>
        <taxon>Schistosomatoidea</taxon>
        <taxon>Schistosomatidae</taxon>
        <taxon>Schistosoma</taxon>
    </lineage>
</organism>
<proteinExistence type="predicted"/>
<reference evidence="1 2" key="1">
    <citation type="submission" date="2018-11" db="EMBL/GenBank/DDBJ databases">
        <authorList>
            <consortium name="Pathogen Informatics"/>
        </authorList>
    </citation>
    <scope>NUCLEOTIDE SEQUENCE [LARGE SCALE GENOMIC DNA]</scope>
    <source>
        <strain>Denwood</strain>
        <strain evidence="2">Zambia</strain>
    </source>
</reference>
<dbReference type="Proteomes" id="UP000269396">
    <property type="component" value="Unassembled WGS sequence"/>
</dbReference>
<name>A0A183PTA0_9TREM</name>
<protein>
    <submittedName>
        <fullName evidence="1">Uncharacterized protein</fullName>
    </submittedName>
</protein>
<accession>A0A183PTA0</accession>
<dbReference type="EMBL" id="UZAL01038966">
    <property type="protein sequence ID" value="VDP74620.1"/>
    <property type="molecule type" value="Genomic_DNA"/>
</dbReference>
<evidence type="ECO:0000313" key="1">
    <source>
        <dbReference type="EMBL" id="VDP74620.1"/>
    </source>
</evidence>
<sequence>MFFKCGNTTFNLPIPAFTSASNSPCSSKTLTMSYTWKFPPVAGFLYQLRTFRSLVSTTFHDKQCITNWAKMENSDHWIAIHVGTRRSSDSYCLEDPDKNLKSCPVLPVSQCSLRFAHSVIKVILKTISMCNKVHHIYIEHHTHSLNKNPLNNDGWINKQTNSNDGIQSLLNEECLSPVNINKADISPTSRKPVDEEIIKAVQTSRR</sequence>
<dbReference type="STRING" id="31246.A0A183PTA0"/>
<gene>
    <name evidence="1" type="ORF">SMTD_LOCUS17586</name>
</gene>
<dbReference type="AlphaFoldDB" id="A0A183PTA0"/>